<dbReference type="EMBL" id="CAJVPZ010013808">
    <property type="protein sequence ID" value="CAG8652083.1"/>
    <property type="molecule type" value="Genomic_DNA"/>
</dbReference>
<name>A0A9N9DTQ5_9GLOM</name>
<evidence type="ECO:0000313" key="2">
    <source>
        <dbReference type="Proteomes" id="UP000789396"/>
    </source>
</evidence>
<accession>A0A9N9DTQ5</accession>
<organism evidence="1 2">
    <name type="scientific">Racocetra fulgida</name>
    <dbReference type="NCBI Taxonomy" id="60492"/>
    <lineage>
        <taxon>Eukaryota</taxon>
        <taxon>Fungi</taxon>
        <taxon>Fungi incertae sedis</taxon>
        <taxon>Mucoromycota</taxon>
        <taxon>Glomeromycotina</taxon>
        <taxon>Glomeromycetes</taxon>
        <taxon>Diversisporales</taxon>
        <taxon>Gigasporaceae</taxon>
        <taxon>Racocetra</taxon>
    </lineage>
</organism>
<sequence>YNDSFEMFDNSVTYIDDLSEDFQYTKEVVNNFHDNYSECSSSMHNYLDNNLLNNKQDDEIYLMTGQLRVNEIIHSIFSIEYPPTSENALLDQKCPYDNYNCDGQFIVKKKAKLNLNSKDNWFVGCTKWQLKSKGLNFFYYLNYEIDLLLLKKLFKEKGKEKQTTTNIIQSQTKTKKVKIENESITNSSNITEANLDEKE</sequence>
<gene>
    <name evidence="1" type="ORF">RFULGI_LOCUS8498</name>
</gene>
<evidence type="ECO:0000313" key="1">
    <source>
        <dbReference type="EMBL" id="CAG8652083.1"/>
    </source>
</evidence>
<protein>
    <submittedName>
        <fullName evidence="1">13856_t:CDS:1</fullName>
    </submittedName>
</protein>
<dbReference type="OrthoDB" id="2401552at2759"/>
<reference evidence="1" key="1">
    <citation type="submission" date="2021-06" db="EMBL/GenBank/DDBJ databases">
        <authorList>
            <person name="Kallberg Y."/>
            <person name="Tangrot J."/>
            <person name="Rosling A."/>
        </authorList>
    </citation>
    <scope>NUCLEOTIDE SEQUENCE</scope>
    <source>
        <strain evidence="1">IN212</strain>
    </source>
</reference>
<dbReference type="Proteomes" id="UP000789396">
    <property type="component" value="Unassembled WGS sequence"/>
</dbReference>
<feature type="non-terminal residue" evidence="1">
    <location>
        <position position="1"/>
    </location>
</feature>
<dbReference type="AlphaFoldDB" id="A0A9N9DTQ5"/>
<proteinExistence type="predicted"/>
<comment type="caution">
    <text evidence="1">The sequence shown here is derived from an EMBL/GenBank/DDBJ whole genome shotgun (WGS) entry which is preliminary data.</text>
</comment>
<keyword evidence="2" id="KW-1185">Reference proteome</keyword>